<reference evidence="1 2" key="1">
    <citation type="journal article" date="2015" name="Genome Biol.">
        <title>Comparative genomics of Steinernema reveals deeply conserved gene regulatory networks.</title>
        <authorList>
            <person name="Dillman A.R."/>
            <person name="Macchietto M."/>
            <person name="Porter C.F."/>
            <person name="Rogers A."/>
            <person name="Williams B."/>
            <person name="Antoshechkin I."/>
            <person name="Lee M.M."/>
            <person name="Goodwin Z."/>
            <person name="Lu X."/>
            <person name="Lewis E.E."/>
            <person name="Goodrich-Blair H."/>
            <person name="Stock S.P."/>
            <person name="Adams B.J."/>
            <person name="Sternberg P.W."/>
            <person name="Mortazavi A."/>
        </authorList>
    </citation>
    <scope>NUCLEOTIDE SEQUENCE [LARGE SCALE GENOMIC DNA]</scope>
    <source>
        <strain evidence="1 2">ALL</strain>
    </source>
</reference>
<comment type="caution">
    <text evidence="1">The sequence shown here is derived from an EMBL/GenBank/DDBJ whole genome shotgun (WGS) entry which is preliminary data.</text>
</comment>
<protein>
    <submittedName>
        <fullName evidence="1">Uncharacterized protein</fullName>
    </submittedName>
</protein>
<organism evidence="1 2">
    <name type="scientific">Steinernema carpocapsae</name>
    <name type="common">Entomopathogenic nematode</name>
    <dbReference type="NCBI Taxonomy" id="34508"/>
    <lineage>
        <taxon>Eukaryota</taxon>
        <taxon>Metazoa</taxon>
        <taxon>Ecdysozoa</taxon>
        <taxon>Nematoda</taxon>
        <taxon>Chromadorea</taxon>
        <taxon>Rhabditida</taxon>
        <taxon>Tylenchina</taxon>
        <taxon>Panagrolaimomorpha</taxon>
        <taxon>Strongyloidoidea</taxon>
        <taxon>Steinernematidae</taxon>
        <taxon>Steinernema</taxon>
    </lineage>
</organism>
<dbReference type="Gene3D" id="1.10.510.10">
    <property type="entry name" value="Transferase(Phosphotransferase) domain 1"/>
    <property type="match status" value="1"/>
</dbReference>
<gene>
    <name evidence="1" type="ORF">L596_007655</name>
</gene>
<dbReference type="AlphaFoldDB" id="A0A4U5PA11"/>
<evidence type="ECO:0000313" key="2">
    <source>
        <dbReference type="Proteomes" id="UP000298663"/>
    </source>
</evidence>
<keyword evidence="2" id="KW-1185">Reference proteome</keyword>
<dbReference type="EMBL" id="AZBU02000002">
    <property type="protein sequence ID" value="TKR93149.1"/>
    <property type="molecule type" value="Genomic_DNA"/>
</dbReference>
<accession>A0A4U5PA11</accession>
<proteinExistence type="predicted"/>
<reference evidence="1 2" key="2">
    <citation type="journal article" date="2019" name="G3 (Bethesda)">
        <title>Hybrid Assembly of the Genome of the Entomopathogenic Nematode Steinernema carpocapsae Identifies the X-Chromosome.</title>
        <authorList>
            <person name="Serra L."/>
            <person name="Macchietto M."/>
            <person name="Macias-Munoz A."/>
            <person name="McGill C.J."/>
            <person name="Rodriguez I.M."/>
            <person name="Rodriguez B."/>
            <person name="Murad R."/>
            <person name="Mortazavi A."/>
        </authorList>
    </citation>
    <scope>NUCLEOTIDE SEQUENCE [LARGE SCALE GENOMIC DNA]</scope>
    <source>
        <strain evidence="1 2">ALL</strain>
    </source>
</reference>
<sequence>MTEFAEYVSSLQWDQTPDYEKIQEIFKACMGDKIAEDTPFDWELRDKDSTIESCEATQSNCMKTVKNNR</sequence>
<evidence type="ECO:0000313" key="1">
    <source>
        <dbReference type="EMBL" id="TKR93149.1"/>
    </source>
</evidence>
<name>A0A4U5PA11_STECR</name>
<dbReference type="Proteomes" id="UP000298663">
    <property type="component" value="Unassembled WGS sequence"/>
</dbReference>